<keyword evidence="2" id="KW-0645">Protease</keyword>
<gene>
    <name evidence="6" type="ORF">F2Q69_00015664</name>
</gene>
<accession>A0A8S9QUD5</accession>
<dbReference type="Gene3D" id="3.90.70.10">
    <property type="entry name" value="Cysteine proteinases"/>
    <property type="match status" value="1"/>
</dbReference>
<dbReference type="InterPro" id="IPR000668">
    <property type="entry name" value="Peptidase_C1A_C"/>
</dbReference>
<evidence type="ECO:0000259" key="5">
    <source>
        <dbReference type="Pfam" id="PF00112"/>
    </source>
</evidence>
<protein>
    <recommendedName>
        <fullName evidence="5">Peptidase C1A papain C-terminal domain-containing protein</fullName>
    </recommendedName>
</protein>
<dbReference type="AlphaFoldDB" id="A0A8S9QUD5"/>
<dbReference type="GO" id="GO:0006508">
    <property type="term" value="P:proteolysis"/>
    <property type="evidence" value="ECO:0007669"/>
    <property type="project" value="UniProtKB-KW"/>
</dbReference>
<evidence type="ECO:0000313" key="6">
    <source>
        <dbReference type="EMBL" id="KAF3554868.1"/>
    </source>
</evidence>
<sequence length="168" mass="18543">MLSSLPELNVAVSAFQSLISWPPLSLSFQLPYEFGDTWIHPAGRASYYSPSLRGGSVVKLIGERKSCHSSQKSGTHMCCWALSVVGAVNGINKIKTGELIYLWEQEFIDYYREDGNGGCDGGPCEDGFGNHDVLAVWHGTTDGGEDYWIIIYNSWGSYWGEGGYIRCV</sequence>
<feature type="domain" description="Peptidase C1A papain C-terminal" evidence="5">
    <location>
        <begin position="75"/>
        <end position="128"/>
    </location>
</feature>
<name>A0A8S9QUD5_BRACR</name>
<comment type="caution">
    <text evidence="6">The sequence shown here is derived from an EMBL/GenBank/DDBJ whole genome shotgun (WGS) entry which is preliminary data.</text>
</comment>
<dbReference type="EMBL" id="QGKX02000996">
    <property type="protein sequence ID" value="KAF3554868.1"/>
    <property type="molecule type" value="Genomic_DNA"/>
</dbReference>
<evidence type="ECO:0000256" key="2">
    <source>
        <dbReference type="ARBA" id="ARBA00022670"/>
    </source>
</evidence>
<dbReference type="Proteomes" id="UP000712600">
    <property type="component" value="Unassembled WGS sequence"/>
</dbReference>
<dbReference type="InterPro" id="IPR013128">
    <property type="entry name" value="Peptidase_C1A"/>
</dbReference>
<keyword evidence="3" id="KW-0378">Hydrolase</keyword>
<evidence type="ECO:0000313" key="7">
    <source>
        <dbReference type="Proteomes" id="UP000712600"/>
    </source>
</evidence>
<proteinExistence type="inferred from homology"/>
<organism evidence="6 7">
    <name type="scientific">Brassica cretica</name>
    <name type="common">Mustard</name>
    <dbReference type="NCBI Taxonomy" id="69181"/>
    <lineage>
        <taxon>Eukaryota</taxon>
        <taxon>Viridiplantae</taxon>
        <taxon>Streptophyta</taxon>
        <taxon>Embryophyta</taxon>
        <taxon>Tracheophyta</taxon>
        <taxon>Spermatophyta</taxon>
        <taxon>Magnoliopsida</taxon>
        <taxon>eudicotyledons</taxon>
        <taxon>Gunneridae</taxon>
        <taxon>Pentapetalae</taxon>
        <taxon>rosids</taxon>
        <taxon>malvids</taxon>
        <taxon>Brassicales</taxon>
        <taxon>Brassicaceae</taxon>
        <taxon>Brassiceae</taxon>
        <taxon>Brassica</taxon>
    </lineage>
</organism>
<keyword evidence="4" id="KW-0788">Thiol protease</keyword>
<dbReference type="GO" id="GO:0008234">
    <property type="term" value="F:cysteine-type peptidase activity"/>
    <property type="evidence" value="ECO:0007669"/>
    <property type="project" value="UniProtKB-KW"/>
</dbReference>
<dbReference type="InterPro" id="IPR038765">
    <property type="entry name" value="Papain-like_cys_pep_sf"/>
</dbReference>
<dbReference type="PANTHER" id="PTHR12411">
    <property type="entry name" value="CYSTEINE PROTEASE FAMILY C1-RELATED"/>
    <property type="match status" value="1"/>
</dbReference>
<evidence type="ECO:0000256" key="1">
    <source>
        <dbReference type="ARBA" id="ARBA00008455"/>
    </source>
</evidence>
<dbReference type="Gene3D" id="2.40.50.170">
    <property type="entry name" value="Cysteine proteinases. Chain C"/>
    <property type="match status" value="1"/>
</dbReference>
<evidence type="ECO:0000256" key="3">
    <source>
        <dbReference type="ARBA" id="ARBA00022801"/>
    </source>
</evidence>
<evidence type="ECO:0000256" key="4">
    <source>
        <dbReference type="ARBA" id="ARBA00022807"/>
    </source>
</evidence>
<dbReference type="Pfam" id="PF00112">
    <property type="entry name" value="Peptidase_C1"/>
    <property type="match status" value="1"/>
</dbReference>
<dbReference type="SUPFAM" id="SSF54001">
    <property type="entry name" value="Cysteine proteinases"/>
    <property type="match status" value="1"/>
</dbReference>
<comment type="similarity">
    <text evidence="1">Belongs to the peptidase C1 family.</text>
</comment>
<reference evidence="6" key="1">
    <citation type="submission" date="2019-12" db="EMBL/GenBank/DDBJ databases">
        <title>Genome sequencing and annotation of Brassica cretica.</title>
        <authorList>
            <person name="Studholme D.J."/>
            <person name="Sarris P."/>
        </authorList>
    </citation>
    <scope>NUCLEOTIDE SEQUENCE</scope>
    <source>
        <strain evidence="6">PFS-109/04</strain>
        <tissue evidence="6">Leaf</tissue>
    </source>
</reference>